<proteinExistence type="predicted"/>
<organism evidence="2 3">
    <name type="scientific">Trichophyton interdigitale (strain MR816)</name>
    <dbReference type="NCBI Taxonomy" id="1215338"/>
    <lineage>
        <taxon>Eukaryota</taxon>
        <taxon>Fungi</taxon>
        <taxon>Dikarya</taxon>
        <taxon>Ascomycota</taxon>
        <taxon>Pezizomycotina</taxon>
        <taxon>Eurotiomycetes</taxon>
        <taxon>Eurotiomycetidae</taxon>
        <taxon>Onygenales</taxon>
        <taxon>Arthrodermataceae</taxon>
        <taxon>Trichophyton</taxon>
    </lineage>
</organism>
<reference evidence="2 3" key="1">
    <citation type="submission" date="2014-02" db="EMBL/GenBank/DDBJ databases">
        <title>The Genome Sequence of Trichophyton interdigitale MR816.</title>
        <authorList>
            <consortium name="The Broad Institute Genomics Platform"/>
            <person name="Cuomo C.A."/>
            <person name="White T.C."/>
            <person name="Graser Y."/>
            <person name="Martinez-Rossi N."/>
            <person name="Heitman J."/>
            <person name="Young S.K."/>
            <person name="Zeng Q."/>
            <person name="Gargeya S."/>
            <person name="Abouelleil A."/>
            <person name="Alvarado L."/>
            <person name="Chapman S.B."/>
            <person name="Gainer-Dewar J."/>
            <person name="Goldberg J."/>
            <person name="Griggs A."/>
            <person name="Gujja S."/>
            <person name="Hansen M."/>
            <person name="Howarth C."/>
            <person name="Imamovic A."/>
            <person name="Larimer J."/>
            <person name="Martinez D."/>
            <person name="Murphy C."/>
            <person name="Pearson M.D."/>
            <person name="Persinoti G."/>
            <person name="Poon T."/>
            <person name="Priest M."/>
            <person name="Roberts A.D."/>
            <person name="Saif S."/>
            <person name="Shea T.D."/>
            <person name="Sykes S.N."/>
            <person name="Wortman J."/>
            <person name="Nusbaum C."/>
            <person name="Birren B."/>
        </authorList>
    </citation>
    <scope>NUCLEOTIDE SEQUENCE [LARGE SCALE GENOMIC DNA]</scope>
    <source>
        <strain evidence="2 3">MR816</strain>
    </source>
</reference>
<feature type="region of interest" description="Disordered" evidence="1">
    <location>
        <begin position="1"/>
        <end position="166"/>
    </location>
</feature>
<keyword evidence="3" id="KW-1185">Reference proteome</keyword>
<accession>A0A059JAV0</accession>
<dbReference type="Proteomes" id="UP000024533">
    <property type="component" value="Unassembled WGS sequence"/>
</dbReference>
<evidence type="ECO:0000313" key="2">
    <source>
        <dbReference type="EMBL" id="KDB24980.1"/>
    </source>
</evidence>
<sequence>MPLFASLFSRRRARQTREKEAEAASASASSSNNNNAAEASAGQKNGTNHKAPRVELDFPHINPSSETTQPAAENEPSTPARGDDDKSVNPASVELPVSPQNEQPGSPGIVVSKKQSLMSVRSDGQQPQPQFFKEGKRRTRRMSVFSSLRSRPSTAMSTATEPAPELQMSPVTSHVNRPYFPPDPKFQLDLKPDAFGKAFTGSSLPFVEEMFGSNGGENNNSAGSPGQHQKSDTSTTTAATTTTSSLDPGNNVSPGWLLPDLKSVMDGDTLNTNHTNATLNQPSCSADNDGTANQSTPHANSEKIEKTSSESLPSPSSLPPLPASPEPGSPKSPSRNSLKRLLSKRISPETQQGSSTPADTTSAAPNGVTA</sequence>
<gene>
    <name evidence="2" type="ORF">H109_03189</name>
</gene>
<feature type="compositionally biased region" description="Polar residues" evidence="1">
    <location>
        <begin position="348"/>
        <end position="370"/>
    </location>
</feature>
<evidence type="ECO:0000313" key="3">
    <source>
        <dbReference type="Proteomes" id="UP000024533"/>
    </source>
</evidence>
<feature type="compositionally biased region" description="Polar residues" evidence="1">
    <location>
        <begin position="113"/>
        <end position="129"/>
    </location>
</feature>
<evidence type="ECO:0000256" key="1">
    <source>
        <dbReference type="SAM" id="MobiDB-lite"/>
    </source>
</evidence>
<name>A0A059JAV0_TRIIM</name>
<feature type="compositionally biased region" description="Pro residues" evidence="1">
    <location>
        <begin position="316"/>
        <end position="330"/>
    </location>
</feature>
<dbReference type="AlphaFoldDB" id="A0A059JAV0"/>
<comment type="caution">
    <text evidence="2">The sequence shown here is derived from an EMBL/GenBank/DDBJ whole genome shotgun (WGS) entry which is preliminary data.</text>
</comment>
<dbReference type="OMA" id="TNHKAPR"/>
<feature type="compositionally biased region" description="Low complexity" evidence="1">
    <location>
        <begin position="269"/>
        <end position="280"/>
    </location>
</feature>
<feature type="compositionally biased region" description="Low complexity" evidence="1">
    <location>
        <begin position="233"/>
        <end position="245"/>
    </location>
</feature>
<feature type="compositionally biased region" description="Polar residues" evidence="1">
    <location>
        <begin position="62"/>
        <end position="77"/>
    </location>
</feature>
<feature type="compositionally biased region" description="Polar residues" evidence="1">
    <location>
        <begin position="144"/>
        <end position="160"/>
    </location>
</feature>
<dbReference type="OrthoDB" id="4174001at2759"/>
<feature type="compositionally biased region" description="Polar residues" evidence="1">
    <location>
        <begin position="281"/>
        <end position="299"/>
    </location>
</feature>
<dbReference type="HOGENOM" id="CLU_748393_0_0_1"/>
<feature type="compositionally biased region" description="Low complexity" evidence="1">
    <location>
        <begin position="23"/>
        <end position="41"/>
    </location>
</feature>
<protein>
    <submittedName>
        <fullName evidence="2">Uncharacterized protein</fullName>
    </submittedName>
</protein>
<dbReference type="EMBL" id="AOKY01000231">
    <property type="protein sequence ID" value="KDB24980.1"/>
    <property type="molecule type" value="Genomic_DNA"/>
</dbReference>
<feature type="region of interest" description="Disordered" evidence="1">
    <location>
        <begin position="209"/>
        <end position="370"/>
    </location>
</feature>